<evidence type="ECO:0000259" key="3">
    <source>
        <dbReference type="PROSITE" id="PS50883"/>
    </source>
</evidence>
<proteinExistence type="predicted"/>
<dbReference type="PANTHER" id="PTHR33121:SF79">
    <property type="entry name" value="CYCLIC DI-GMP PHOSPHODIESTERASE PDED-RELATED"/>
    <property type="match status" value="1"/>
</dbReference>
<dbReference type="Pfam" id="PF00072">
    <property type="entry name" value="Response_reg"/>
    <property type="match status" value="1"/>
</dbReference>
<dbReference type="SUPFAM" id="SSF52172">
    <property type="entry name" value="CheY-like"/>
    <property type="match status" value="1"/>
</dbReference>
<name>A0ABT7DZG5_9NEIS</name>
<dbReference type="Gene3D" id="3.40.50.2300">
    <property type="match status" value="1"/>
</dbReference>
<protein>
    <submittedName>
        <fullName evidence="4">EAL domain-containing response regulator</fullName>
        <ecNumber evidence="4">3.1.4.52</ecNumber>
    </submittedName>
</protein>
<dbReference type="InterPro" id="IPR035919">
    <property type="entry name" value="EAL_sf"/>
</dbReference>
<keyword evidence="5" id="KW-1185">Reference proteome</keyword>
<dbReference type="PROSITE" id="PS50110">
    <property type="entry name" value="RESPONSE_REGULATORY"/>
    <property type="match status" value="1"/>
</dbReference>
<keyword evidence="1" id="KW-0597">Phosphoprotein</keyword>
<dbReference type="Gene3D" id="3.20.20.450">
    <property type="entry name" value="EAL domain"/>
    <property type="match status" value="1"/>
</dbReference>
<dbReference type="Pfam" id="PF00563">
    <property type="entry name" value="EAL"/>
    <property type="match status" value="1"/>
</dbReference>
<evidence type="ECO:0000313" key="5">
    <source>
        <dbReference type="Proteomes" id="UP001172778"/>
    </source>
</evidence>
<dbReference type="InterPro" id="IPR050706">
    <property type="entry name" value="Cyclic-di-GMP_PDE-like"/>
</dbReference>
<evidence type="ECO:0000313" key="4">
    <source>
        <dbReference type="EMBL" id="MDK2124047.1"/>
    </source>
</evidence>
<dbReference type="InterPro" id="IPR001789">
    <property type="entry name" value="Sig_transdc_resp-reg_receiver"/>
</dbReference>
<dbReference type="PANTHER" id="PTHR33121">
    <property type="entry name" value="CYCLIC DI-GMP PHOSPHODIESTERASE PDEF"/>
    <property type="match status" value="1"/>
</dbReference>
<dbReference type="SMART" id="SM00448">
    <property type="entry name" value="REC"/>
    <property type="match status" value="1"/>
</dbReference>
<evidence type="ECO:0000256" key="1">
    <source>
        <dbReference type="PROSITE-ProRule" id="PRU00169"/>
    </source>
</evidence>
<accession>A0ABT7DZG5</accession>
<dbReference type="EMBL" id="JARRAF010000007">
    <property type="protein sequence ID" value="MDK2124047.1"/>
    <property type="molecule type" value="Genomic_DNA"/>
</dbReference>
<organism evidence="4 5">
    <name type="scientific">Parachitinimonas caeni</name>
    <dbReference type="NCBI Taxonomy" id="3031301"/>
    <lineage>
        <taxon>Bacteria</taxon>
        <taxon>Pseudomonadati</taxon>
        <taxon>Pseudomonadota</taxon>
        <taxon>Betaproteobacteria</taxon>
        <taxon>Neisseriales</taxon>
        <taxon>Chitinibacteraceae</taxon>
        <taxon>Parachitinimonas</taxon>
    </lineage>
</organism>
<sequence length="408" mass="44585">MSGFEQLTVMVVEDSAVQRMHAVDLLGSLNVRNVLEAEDGQSALDLLATVERCPDIIMTDLEMPGMDGVDLIRHLAQRKLAHALVVVSSRETALLASVETMAQEHGLTVLGIAQKPLSINGLQALLAKYRPEGEVVSSQTPPPPRCTAEELKTALTAGQLQVYYQPKVTTHSGVMRGVEALIRWQHPQYGFVLPDQFVHLAEETGLIEPLTEFVIETALRQLREWHSRGMAISVAVNLSARSLASPDLADRVSVIAGKVGVEAKYLILEITETAVMSDVALSLGTLARLRLKGFGLAIDDFGTGFSSMQQLARIPFTELKIDRSLVHGASEKPHLQVMLQSTIEMGKKLQLTTVAEGVELANDWQLIRILGCDVAQGFYVATPMPGEELANWLRQGTRHLRPPRPSLA</sequence>
<dbReference type="CDD" id="cd01948">
    <property type="entry name" value="EAL"/>
    <property type="match status" value="1"/>
</dbReference>
<gene>
    <name evidence="4" type="ORF">PZA18_08310</name>
</gene>
<keyword evidence="4" id="KW-0378">Hydrolase</keyword>
<feature type="domain" description="Response regulatory" evidence="2">
    <location>
        <begin position="8"/>
        <end position="130"/>
    </location>
</feature>
<dbReference type="EC" id="3.1.4.52" evidence="4"/>
<dbReference type="InterPro" id="IPR001633">
    <property type="entry name" value="EAL_dom"/>
</dbReference>
<dbReference type="PROSITE" id="PS50883">
    <property type="entry name" value="EAL"/>
    <property type="match status" value="1"/>
</dbReference>
<dbReference type="Proteomes" id="UP001172778">
    <property type="component" value="Unassembled WGS sequence"/>
</dbReference>
<feature type="domain" description="EAL" evidence="3">
    <location>
        <begin position="144"/>
        <end position="397"/>
    </location>
</feature>
<dbReference type="SMART" id="SM00052">
    <property type="entry name" value="EAL"/>
    <property type="match status" value="1"/>
</dbReference>
<evidence type="ECO:0000259" key="2">
    <source>
        <dbReference type="PROSITE" id="PS50110"/>
    </source>
</evidence>
<dbReference type="RefSeq" id="WP_284100350.1">
    <property type="nucleotide sequence ID" value="NZ_JARRAF010000007.1"/>
</dbReference>
<dbReference type="SUPFAM" id="SSF141868">
    <property type="entry name" value="EAL domain-like"/>
    <property type="match status" value="1"/>
</dbReference>
<dbReference type="InterPro" id="IPR011006">
    <property type="entry name" value="CheY-like_superfamily"/>
</dbReference>
<feature type="modified residue" description="4-aspartylphosphate" evidence="1">
    <location>
        <position position="60"/>
    </location>
</feature>
<reference evidence="4" key="1">
    <citation type="submission" date="2023-03" db="EMBL/GenBank/DDBJ databases">
        <title>Chitinimonas shenzhenensis gen. nov., sp. nov., a novel member of family Burkholderiaceae isolated from activated sludge collected in Shen Zhen, China.</title>
        <authorList>
            <person name="Wang X."/>
        </authorList>
    </citation>
    <scope>NUCLEOTIDE SEQUENCE</scope>
    <source>
        <strain evidence="4">DQS-5</strain>
    </source>
</reference>
<dbReference type="GO" id="GO:0071111">
    <property type="term" value="F:cyclic-guanylate-specific phosphodiesterase activity"/>
    <property type="evidence" value="ECO:0007669"/>
    <property type="project" value="UniProtKB-EC"/>
</dbReference>
<comment type="caution">
    <text evidence="4">The sequence shown here is derived from an EMBL/GenBank/DDBJ whole genome shotgun (WGS) entry which is preliminary data.</text>
</comment>